<keyword evidence="2" id="KW-1185">Reference proteome</keyword>
<name>A0A3G8YK89_9DEIO</name>
<accession>A0A3G8YK89</accession>
<dbReference type="OrthoDB" id="9798935at2"/>
<protein>
    <recommendedName>
        <fullName evidence="3">3D domain-containing protein</fullName>
    </recommendedName>
</protein>
<gene>
    <name evidence="1" type="ORF">EHF33_03395</name>
</gene>
<dbReference type="AlphaFoldDB" id="A0A3G8YK89"/>
<proteinExistence type="predicted"/>
<dbReference type="EMBL" id="CP034183">
    <property type="protein sequence ID" value="AZI41911.1"/>
    <property type="molecule type" value="Genomic_DNA"/>
</dbReference>
<reference evidence="1 2" key="1">
    <citation type="submission" date="2018-11" db="EMBL/GenBank/DDBJ databases">
        <title>Deinococcus shelandsis sp. nov., isolated from South Shetland Islands soil of Antarctica.</title>
        <authorList>
            <person name="Tian J."/>
        </authorList>
    </citation>
    <scope>NUCLEOTIDE SEQUENCE [LARGE SCALE GENOMIC DNA]</scope>
    <source>
        <strain evidence="1 2">S14-83T</strain>
    </source>
</reference>
<dbReference type="Proteomes" id="UP000276417">
    <property type="component" value="Chromosome 1"/>
</dbReference>
<evidence type="ECO:0000313" key="2">
    <source>
        <dbReference type="Proteomes" id="UP000276417"/>
    </source>
</evidence>
<evidence type="ECO:0008006" key="3">
    <source>
        <dbReference type="Google" id="ProtNLM"/>
    </source>
</evidence>
<dbReference type="KEGG" id="dph:EHF33_03395"/>
<evidence type="ECO:0000313" key="1">
    <source>
        <dbReference type="EMBL" id="AZI41911.1"/>
    </source>
</evidence>
<dbReference type="CDD" id="cd22784">
    <property type="entry name" value="DPBB_MltA_YuiC-like"/>
    <property type="match status" value="1"/>
</dbReference>
<sequence length="198" mass="20838">MAIFNSVFKFISALTKSAQPKPLQTVSTARPLGMVLGLVGAAALALGTLGTAQVTGDLILPQLPEAGLTQTAVQSVLGLGEPTLPDEVAASRTRGATRTVKATAYNSEVGQTDNSPFITATGTRVRPGVIALSRDLLRIFPYGSRVTLQDSAGLLNGRVFIVEDTMNVRMANTVDIWMGSRAQALAWGSRTVKITALR</sequence>
<dbReference type="RefSeq" id="WP_124867893.1">
    <property type="nucleotide sequence ID" value="NZ_CP034183.1"/>
</dbReference>
<organism evidence="1 2">
    <name type="scientific">Deinococcus psychrotolerans</name>
    <dbReference type="NCBI Taxonomy" id="2489213"/>
    <lineage>
        <taxon>Bacteria</taxon>
        <taxon>Thermotogati</taxon>
        <taxon>Deinococcota</taxon>
        <taxon>Deinococci</taxon>
        <taxon>Deinococcales</taxon>
        <taxon>Deinococcaceae</taxon>
        <taxon>Deinococcus</taxon>
    </lineage>
</organism>